<name>A0A834GPQ1_RHOSS</name>
<dbReference type="Proteomes" id="UP000626092">
    <property type="component" value="Unassembled WGS sequence"/>
</dbReference>
<protein>
    <submittedName>
        <fullName evidence="2">Uncharacterized protein</fullName>
    </submittedName>
</protein>
<keyword evidence="3" id="KW-1185">Reference proteome</keyword>
<dbReference type="EMBL" id="WJXA01000007">
    <property type="protein sequence ID" value="KAF7139648.1"/>
    <property type="molecule type" value="Genomic_DNA"/>
</dbReference>
<evidence type="ECO:0000256" key="1">
    <source>
        <dbReference type="SAM" id="MobiDB-lite"/>
    </source>
</evidence>
<organism evidence="2 3">
    <name type="scientific">Rhododendron simsii</name>
    <name type="common">Sims's rhododendron</name>
    <dbReference type="NCBI Taxonomy" id="118357"/>
    <lineage>
        <taxon>Eukaryota</taxon>
        <taxon>Viridiplantae</taxon>
        <taxon>Streptophyta</taxon>
        <taxon>Embryophyta</taxon>
        <taxon>Tracheophyta</taxon>
        <taxon>Spermatophyta</taxon>
        <taxon>Magnoliopsida</taxon>
        <taxon>eudicotyledons</taxon>
        <taxon>Gunneridae</taxon>
        <taxon>Pentapetalae</taxon>
        <taxon>asterids</taxon>
        <taxon>Ericales</taxon>
        <taxon>Ericaceae</taxon>
        <taxon>Ericoideae</taxon>
        <taxon>Rhodoreae</taxon>
        <taxon>Rhododendron</taxon>
    </lineage>
</organism>
<accession>A0A834GPQ1</accession>
<feature type="region of interest" description="Disordered" evidence="1">
    <location>
        <begin position="65"/>
        <end position="89"/>
    </location>
</feature>
<evidence type="ECO:0000313" key="2">
    <source>
        <dbReference type="EMBL" id="KAF7139648.1"/>
    </source>
</evidence>
<reference evidence="2" key="1">
    <citation type="submission" date="2019-11" db="EMBL/GenBank/DDBJ databases">
        <authorList>
            <person name="Liu Y."/>
            <person name="Hou J."/>
            <person name="Li T.-Q."/>
            <person name="Guan C.-H."/>
            <person name="Wu X."/>
            <person name="Wu H.-Z."/>
            <person name="Ling F."/>
            <person name="Zhang R."/>
            <person name="Shi X.-G."/>
            <person name="Ren J.-P."/>
            <person name="Chen E.-F."/>
            <person name="Sun J.-M."/>
        </authorList>
    </citation>
    <scope>NUCLEOTIDE SEQUENCE</scope>
    <source>
        <strain evidence="2">Adult_tree_wgs_1</strain>
        <tissue evidence="2">Leaves</tissue>
    </source>
</reference>
<feature type="compositionally biased region" description="Basic and acidic residues" evidence="1">
    <location>
        <begin position="79"/>
        <end position="89"/>
    </location>
</feature>
<proteinExistence type="predicted"/>
<evidence type="ECO:0000313" key="3">
    <source>
        <dbReference type="Proteomes" id="UP000626092"/>
    </source>
</evidence>
<dbReference type="AlphaFoldDB" id="A0A834GPQ1"/>
<comment type="caution">
    <text evidence="2">The sequence shown here is derived from an EMBL/GenBank/DDBJ whole genome shotgun (WGS) entry which is preliminary data.</text>
</comment>
<sequence>MEKKTKSKLSLFICCSNIELKGKKNKNNNAGELAPENDNEEIFTAIFGENSKRPSAFICCSSVEAGATKSSPPSPHNDVPLKKGEMVAW</sequence>
<gene>
    <name evidence="2" type="ORF">RHSIM_Rhsim07G0066800</name>
</gene>
<dbReference type="OrthoDB" id="10325039at2759"/>